<dbReference type="Proteomes" id="UP001164761">
    <property type="component" value="Chromosome"/>
</dbReference>
<dbReference type="EMBL" id="CP104067">
    <property type="protein sequence ID" value="WAH44074.1"/>
    <property type="molecule type" value="Genomic_DNA"/>
</dbReference>
<keyword evidence="3" id="KW-1185">Reference proteome</keyword>
<dbReference type="SUPFAM" id="SSF89796">
    <property type="entry name" value="CoA-transferase family III (CaiB/BaiF)"/>
    <property type="match status" value="1"/>
</dbReference>
<dbReference type="InterPro" id="IPR044855">
    <property type="entry name" value="CoA-Trfase_III_dom3_sf"/>
</dbReference>
<proteinExistence type="predicted"/>
<gene>
    <name evidence="2" type="ORF">NZD89_12230</name>
</gene>
<protein>
    <submittedName>
        <fullName evidence="2">CoA transferase</fullName>
    </submittedName>
</protein>
<dbReference type="Gene3D" id="3.40.50.10540">
    <property type="entry name" value="Crotonobetainyl-coa:carnitine coa-transferase, domain 1"/>
    <property type="match status" value="1"/>
</dbReference>
<dbReference type="RefSeq" id="WP_268007974.1">
    <property type="nucleotide sequence ID" value="NZ_BSUT01000001.1"/>
</dbReference>
<dbReference type="InterPro" id="IPR050483">
    <property type="entry name" value="CoA-transferase_III_domain"/>
</dbReference>
<dbReference type="Gene3D" id="3.30.1540.10">
    <property type="entry name" value="formyl-coa transferase, domain 3"/>
    <property type="match status" value="1"/>
</dbReference>
<dbReference type="Pfam" id="PF02515">
    <property type="entry name" value="CoA_transf_3"/>
    <property type="match status" value="1"/>
</dbReference>
<dbReference type="PANTHER" id="PTHR48207:SF3">
    <property type="entry name" value="SUCCINATE--HYDROXYMETHYLGLUTARATE COA-TRANSFERASE"/>
    <property type="match status" value="1"/>
</dbReference>
<evidence type="ECO:0000313" key="3">
    <source>
        <dbReference type="Proteomes" id="UP001164761"/>
    </source>
</evidence>
<reference evidence="2" key="1">
    <citation type="submission" date="2022-08" db="EMBL/GenBank/DDBJ databases">
        <title>Alicyclobacillus fastidiosus DSM 17978, complete genome.</title>
        <authorList>
            <person name="Wang Q."/>
            <person name="Cai R."/>
            <person name="Wang Z."/>
        </authorList>
    </citation>
    <scope>NUCLEOTIDE SEQUENCE</scope>
    <source>
        <strain evidence="2">DSM 17978</strain>
    </source>
</reference>
<accession>A0ABY6ZMG3</accession>
<keyword evidence="1 2" id="KW-0808">Transferase</keyword>
<dbReference type="InterPro" id="IPR003673">
    <property type="entry name" value="CoA-Trfase_fam_III"/>
</dbReference>
<evidence type="ECO:0000256" key="1">
    <source>
        <dbReference type="ARBA" id="ARBA00022679"/>
    </source>
</evidence>
<sequence length="390" mass="42751">MVSPLDGIPVLSDITVVALEQAVAAPFASRQLADLGARVIKVERPGTGDFARQYDRTVHGQSSHFVWLNRSKESIALDLKSDDGKTVLRKLLSTADVFLHNLAPGAVERLGFDFETLHTSFPQLIVCEISGYGKGGPYSDRKAYDLLIQCEAGVVSITGTPETPAKVGISIADIASGMYAYTNILTALIQRQKTGLGKYIEISMLEALGEWMGYPMYFSAYGGADPARTGSSHATIFPYGAFATGDGKSVFFGIQNDREWEKFCTIVLKKPEMALDERYHGNASRYNNAEEIRKIILDTFSHTTAVEVEQRLEDAKIANARLNTLTEFFTHPQLQARDRWIDVETPQGTVKALLPPGVTESSTVKMGPIPKVGEHTENILREIGISAMTD</sequence>
<name>A0ABY6ZMG3_9BACL</name>
<dbReference type="PANTHER" id="PTHR48207">
    <property type="entry name" value="SUCCINATE--HYDROXYMETHYLGLUTARATE COA-TRANSFERASE"/>
    <property type="match status" value="1"/>
</dbReference>
<dbReference type="InterPro" id="IPR023606">
    <property type="entry name" value="CoA-Trfase_III_dom_1_sf"/>
</dbReference>
<organism evidence="2 3">
    <name type="scientific">Alicyclobacillus fastidiosus</name>
    <dbReference type="NCBI Taxonomy" id="392011"/>
    <lineage>
        <taxon>Bacteria</taxon>
        <taxon>Bacillati</taxon>
        <taxon>Bacillota</taxon>
        <taxon>Bacilli</taxon>
        <taxon>Bacillales</taxon>
        <taxon>Alicyclobacillaceae</taxon>
        <taxon>Alicyclobacillus</taxon>
    </lineage>
</organism>
<dbReference type="GO" id="GO:0016740">
    <property type="term" value="F:transferase activity"/>
    <property type="evidence" value="ECO:0007669"/>
    <property type="project" value="UniProtKB-KW"/>
</dbReference>
<evidence type="ECO:0000313" key="2">
    <source>
        <dbReference type="EMBL" id="WAH44074.1"/>
    </source>
</evidence>